<accession>A0A0R3TA56</accession>
<dbReference type="InterPro" id="IPR027417">
    <property type="entry name" value="P-loop_NTPase"/>
</dbReference>
<reference evidence="1 2" key="2">
    <citation type="submission" date="2018-11" db="EMBL/GenBank/DDBJ databases">
        <authorList>
            <consortium name="Pathogen Informatics"/>
        </authorList>
    </citation>
    <scope>NUCLEOTIDE SEQUENCE [LARGE SCALE GENOMIC DNA]</scope>
</reference>
<keyword evidence="2" id="KW-1185">Reference proteome</keyword>
<dbReference type="SUPFAM" id="SSF52540">
    <property type="entry name" value="P-loop containing nucleoside triphosphate hydrolases"/>
    <property type="match status" value="1"/>
</dbReference>
<dbReference type="Proteomes" id="UP000278807">
    <property type="component" value="Unassembled WGS sequence"/>
</dbReference>
<dbReference type="EMBL" id="UZAE01002501">
    <property type="protein sequence ID" value="VDN99802.1"/>
    <property type="molecule type" value="Genomic_DNA"/>
</dbReference>
<dbReference type="OrthoDB" id="10257085at2759"/>
<gene>
    <name evidence="1" type="ORF">HNAJ_LOCUS3943</name>
</gene>
<protein>
    <submittedName>
        <fullName evidence="3">ACT domain-containing protein</fullName>
    </submittedName>
</protein>
<dbReference type="AlphaFoldDB" id="A0A0R3TA56"/>
<evidence type="ECO:0000313" key="2">
    <source>
        <dbReference type="Proteomes" id="UP000278807"/>
    </source>
</evidence>
<dbReference type="Gene3D" id="3.40.50.300">
    <property type="entry name" value="P-loop containing nucleotide triphosphate hydrolases"/>
    <property type="match status" value="1"/>
</dbReference>
<evidence type="ECO:0000313" key="3">
    <source>
        <dbReference type="WBParaSite" id="HNAJ_0000394501-mRNA-1"/>
    </source>
</evidence>
<organism evidence="3">
    <name type="scientific">Rodentolepis nana</name>
    <name type="common">Dwarf tapeworm</name>
    <name type="synonym">Hymenolepis nana</name>
    <dbReference type="NCBI Taxonomy" id="102285"/>
    <lineage>
        <taxon>Eukaryota</taxon>
        <taxon>Metazoa</taxon>
        <taxon>Spiralia</taxon>
        <taxon>Lophotrochozoa</taxon>
        <taxon>Platyhelminthes</taxon>
        <taxon>Cestoda</taxon>
        <taxon>Eucestoda</taxon>
        <taxon>Cyclophyllidea</taxon>
        <taxon>Hymenolepididae</taxon>
        <taxon>Rodentolepis</taxon>
    </lineage>
</organism>
<evidence type="ECO:0000313" key="1">
    <source>
        <dbReference type="EMBL" id="VDN99802.1"/>
    </source>
</evidence>
<dbReference type="WBParaSite" id="HNAJ_0000394501-mRNA-1">
    <property type="protein sequence ID" value="HNAJ_0000394501-mRNA-1"/>
    <property type="gene ID" value="HNAJ_0000394501"/>
</dbReference>
<sequence length="89" mass="10115">MDVKIIVETDAEVRLSRRLLRDIPYDNFIAPTRSRVDIIVPFEDANPVKIAILVCGIGRLLIEHLKWLCSSVRSTNATPYEEESPHARA</sequence>
<name>A0A0R3TA56_RODNA</name>
<reference evidence="3" key="1">
    <citation type="submission" date="2017-02" db="UniProtKB">
        <authorList>
            <consortium name="WormBaseParasite"/>
        </authorList>
    </citation>
    <scope>IDENTIFICATION</scope>
</reference>
<proteinExistence type="predicted"/>